<reference evidence="4 5" key="1">
    <citation type="submission" date="2013-06" db="EMBL/GenBank/DDBJ databases">
        <authorList>
            <person name="Weinstock G."/>
            <person name="Sodergren E."/>
            <person name="Clifton S."/>
            <person name="Fulton L."/>
            <person name="Fulton B."/>
            <person name="Courtney L."/>
            <person name="Fronick C."/>
            <person name="Harrison M."/>
            <person name="Strong C."/>
            <person name="Farmer C."/>
            <person name="Delahaunty K."/>
            <person name="Markovic C."/>
            <person name="Hall O."/>
            <person name="Minx P."/>
            <person name="Tomlinson C."/>
            <person name="Mitreva M."/>
            <person name="Nelson J."/>
            <person name="Hou S."/>
            <person name="Wollam A."/>
            <person name="Pepin K.H."/>
            <person name="Johnson M."/>
            <person name="Bhonagiri V."/>
            <person name="Nash W.E."/>
            <person name="Warren W."/>
            <person name="Chinwalla A."/>
            <person name="Mardis E.R."/>
            <person name="Wilson R.K."/>
        </authorList>
    </citation>
    <scope>NUCLEOTIDE SEQUENCE [LARGE SCALE GENOMIC DNA]</scope>
    <source>
        <strain evidence="4 5">ATCC 51271</strain>
    </source>
</reference>
<evidence type="ECO:0000313" key="4">
    <source>
        <dbReference type="EMBL" id="ESL02229.1"/>
    </source>
</evidence>
<name>V2XJA0_9FIRM</name>
<keyword evidence="1" id="KW-0520">NAD</keyword>
<dbReference type="Gene3D" id="3.40.50.1220">
    <property type="entry name" value="TPP-binding domain"/>
    <property type="match status" value="1"/>
</dbReference>
<evidence type="ECO:0000313" key="5">
    <source>
        <dbReference type="Proteomes" id="UP000018227"/>
    </source>
</evidence>
<sequence>MSQGRGTSEEQISRLKSELESADAVVIGAGAGLSTSAGFTYSGERFEKYFFDFARKYGISDMYSGGFYPFPDAETKWGWWARHIYFNRYVESPVPVYKNLLSLVKDKDYFVLTTNVDHQFQKAGFDKKRLFYTQGDYGLFQSVNPAIQKTYDNEEWVIKAMEAQGFVKNEAGVFSVPENKNISMRIPTELIPKCPDDGSDMTTNLRADSSFVEDDGWHRACKSYNDFLNSHKGRHILYLELGVGANTPVIIKYPFWQLVKNNNKAVYACINYGEAFCPKEIEDRSICIYGDIGAIFKKCVQAHTSRAVP</sequence>
<dbReference type="PROSITE" id="PS50305">
    <property type="entry name" value="SIRTUIN"/>
    <property type="match status" value="1"/>
</dbReference>
<dbReference type="eggNOG" id="COG0846">
    <property type="taxonomic scope" value="Bacteria"/>
</dbReference>
<dbReference type="InterPro" id="IPR026590">
    <property type="entry name" value="Ssirtuin_cat_dom"/>
</dbReference>
<feature type="domain" description="Deacetylase sirtuin-type" evidence="3">
    <location>
        <begin position="5"/>
        <end position="309"/>
    </location>
</feature>
<dbReference type="STRING" id="592026.GCWU0000282_002363"/>
<organism evidence="4 5">
    <name type="scientific">Catonella morbi ATCC 51271</name>
    <dbReference type="NCBI Taxonomy" id="592026"/>
    <lineage>
        <taxon>Bacteria</taxon>
        <taxon>Bacillati</taxon>
        <taxon>Bacillota</taxon>
        <taxon>Clostridia</taxon>
        <taxon>Lachnospirales</taxon>
        <taxon>Lachnospiraceae</taxon>
        <taxon>Catonella</taxon>
    </lineage>
</organism>
<dbReference type="SUPFAM" id="SSF52467">
    <property type="entry name" value="DHS-like NAD/FAD-binding domain"/>
    <property type="match status" value="1"/>
</dbReference>
<evidence type="ECO:0000259" key="3">
    <source>
        <dbReference type="PROSITE" id="PS50305"/>
    </source>
</evidence>
<gene>
    <name evidence="4" type="ORF">GCWU0000282_002363</name>
</gene>
<keyword evidence="5" id="KW-1185">Reference proteome</keyword>
<dbReference type="Proteomes" id="UP000018227">
    <property type="component" value="Unassembled WGS sequence"/>
</dbReference>
<dbReference type="AlphaFoldDB" id="V2XJA0"/>
<protein>
    <recommendedName>
        <fullName evidence="3">Deacetylase sirtuin-type domain-containing protein</fullName>
    </recommendedName>
</protein>
<evidence type="ECO:0000256" key="1">
    <source>
        <dbReference type="ARBA" id="ARBA00023027"/>
    </source>
</evidence>
<dbReference type="EMBL" id="ACIL03000016">
    <property type="protein sequence ID" value="ESL02229.1"/>
    <property type="molecule type" value="Genomic_DNA"/>
</dbReference>
<comment type="caution">
    <text evidence="4">The sequence shown here is derived from an EMBL/GenBank/DDBJ whole genome shotgun (WGS) entry which is preliminary data.</text>
</comment>
<proteinExistence type="predicted"/>
<evidence type="ECO:0000256" key="2">
    <source>
        <dbReference type="PROSITE-ProRule" id="PRU00236"/>
    </source>
</evidence>
<dbReference type="InterPro" id="IPR029035">
    <property type="entry name" value="DHS-like_NAD/FAD-binding_dom"/>
</dbReference>
<comment type="caution">
    <text evidence="2">Lacks conserved residue(s) required for the propagation of feature annotation.</text>
</comment>
<accession>V2XJA0</accession>
<dbReference type="HOGENOM" id="CLU_071599_0_0_9"/>